<keyword evidence="2" id="KW-1185">Reference proteome</keyword>
<dbReference type="Proteomes" id="UP000468668">
    <property type="component" value="Unassembled WGS sequence"/>
</dbReference>
<organism evidence="1 2">
    <name type="scientific">Ellagibacter isourolithinifaciens</name>
    <dbReference type="NCBI Taxonomy" id="2137581"/>
    <lineage>
        <taxon>Bacteria</taxon>
        <taxon>Bacillati</taxon>
        <taxon>Actinomycetota</taxon>
        <taxon>Coriobacteriia</taxon>
        <taxon>Eggerthellales</taxon>
        <taxon>Eggerthellaceae</taxon>
        <taxon>Ellagibacter</taxon>
    </lineage>
</organism>
<dbReference type="GeneID" id="98658662"/>
<sequence length="88" mass="9939">MGIANELRERALPEGIEWPRFEDGELVKVGNEVEFEGETMRVFSVAFTFNGWVLWCARESFDGRLCGSYGERVKRPTPKVLAKAGEGE</sequence>
<dbReference type="AlphaFoldDB" id="A0A6N6NLZ1"/>
<accession>A0A6N6NLZ1</accession>
<proteinExistence type="predicted"/>
<reference evidence="1 2" key="1">
    <citation type="submission" date="2019-09" db="EMBL/GenBank/DDBJ databases">
        <title>Whole genome shotgun sequencing (WGS) of Ellagibacter isourolithinifaciens DSM 104140(T) and Adlercreutzia muris DSM 29508(T).</title>
        <authorList>
            <person name="Stoll D.A."/>
            <person name="Danylec N."/>
            <person name="Huch M."/>
        </authorList>
    </citation>
    <scope>NUCLEOTIDE SEQUENCE [LARGE SCALE GENOMIC DNA]</scope>
    <source>
        <strain evidence="1 2">DSM 104140</strain>
    </source>
</reference>
<protein>
    <submittedName>
        <fullName evidence="1">Uncharacterized protein</fullName>
    </submittedName>
</protein>
<evidence type="ECO:0000313" key="1">
    <source>
        <dbReference type="EMBL" id="KAB1636639.1"/>
    </source>
</evidence>
<name>A0A6N6NLZ1_9ACTN</name>
<dbReference type="OrthoDB" id="3178255at2"/>
<comment type="caution">
    <text evidence="1">The sequence shown here is derived from an EMBL/GenBank/DDBJ whole genome shotgun (WGS) entry which is preliminary data.</text>
</comment>
<gene>
    <name evidence="1" type="ORF">F8C90_09585</name>
</gene>
<evidence type="ECO:0000313" key="2">
    <source>
        <dbReference type="Proteomes" id="UP000468668"/>
    </source>
</evidence>
<dbReference type="RefSeq" id="WP_158050297.1">
    <property type="nucleotide sequence ID" value="NZ_WAJR01000032.1"/>
</dbReference>
<dbReference type="EMBL" id="WAJR01000032">
    <property type="protein sequence ID" value="KAB1636639.1"/>
    <property type="molecule type" value="Genomic_DNA"/>
</dbReference>